<comment type="caution">
    <text evidence="1">The sequence shown here is derived from an EMBL/GenBank/DDBJ whole genome shotgun (WGS) entry which is preliminary data.</text>
</comment>
<dbReference type="EMBL" id="JAHCTB010000003">
    <property type="protein sequence ID" value="MBT0608039.1"/>
    <property type="molecule type" value="Genomic_DNA"/>
</dbReference>
<reference evidence="1 2" key="1">
    <citation type="submission" date="2021-05" db="EMBL/GenBank/DDBJ databases">
        <title>Aequorivita echinoideorum JCM 30378 genome.</title>
        <authorList>
            <person name="Zhang H."/>
            <person name="Li C."/>
        </authorList>
    </citation>
    <scope>NUCLEOTIDE SEQUENCE [LARGE SCALE GENOMIC DNA]</scope>
    <source>
        <strain evidence="1 2">JCM30378</strain>
    </source>
</reference>
<evidence type="ECO:0000313" key="1">
    <source>
        <dbReference type="EMBL" id="MBT0608039.1"/>
    </source>
</evidence>
<dbReference type="RefSeq" id="WP_214112921.1">
    <property type="nucleotide sequence ID" value="NZ_JAHCTB010000003.1"/>
</dbReference>
<organism evidence="1 2">
    <name type="scientific">Aequorivita echinoideorum</name>
    <dbReference type="NCBI Taxonomy" id="1549647"/>
    <lineage>
        <taxon>Bacteria</taxon>
        <taxon>Pseudomonadati</taxon>
        <taxon>Bacteroidota</taxon>
        <taxon>Flavobacteriia</taxon>
        <taxon>Flavobacteriales</taxon>
        <taxon>Flavobacteriaceae</taxon>
        <taxon>Aequorivita</taxon>
    </lineage>
</organism>
<evidence type="ECO:0008006" key="3">
    <source>
        <dbReference type="Google" id="ProtNLM"/>
    </source>
</evidence>
<evidence type="ECO:0000313" key="2">
    <source>
        <dbReference type="Proteomes" id="UP001297092"/>
    </source>
</evidence>
<proteinExistence type="predicted"/>
<accession>A0ABS5S6H5</accession>
<protein>
    <recommendedName>
        <fullName evidence="3">Lipocalin-like domain-containing protein</fullName>
    </recommendedName>
</protein>
<dbReference type="Proteomes" id="UP001297092">
    <property type="component" value="Unassembled WGS sequence"/>
</dbReference>
<sequence>MMKFLLIILIFLPLTLFGQQLKCCETENEVRELVIGKWKAEKFDSNTFFEYFGDSSGIQYKIYNFDENGKLWFNEGDMADVEILRYEDGFKLKYSTMFEEWISELKYLNSTKMILITDGEEIIYHKAD</sequence>
<gene>
    <name evidence="1" type="ORF">KIV10_07590</name>
</gene>
<name>A0ABS5S6H5_9FLAO</name>
<keyword evidence="2" id="KW-1185">Reference proteome</keyword>